<gene>
    <name evidence="1" type="ORF">ACFP0N_17765</name>
</gene>
<evidence type="ECO:0008006" key="3">
    <source>
        <dbReference type="Google" id="ProtNLM"/>
    </source>
</evidence>
<proteinExistence type="predicted"/>
<protein>
    <recommendedName>
        <fullName evidence="3">IrrE N-terminal-like domain-containing protein</fullName>
    </recommendedName>
</protein>
<name>A0ABW1EXE2_9ACTN</name>
<comment type="caution">
    <text evidence="1">The sequence shown here is derived from an EMBL/GenBank/DDBJ whole genome shotgun (WGS) entry which is preliminary data.</text>
</comment>
<evidence type="ECO:0000313" key="2">
    <source>
        <dbReference type="Proteomes" id="UP001596067"/>
    </source>
</evidence>
<dbReference type="Proteomes" id="UP001596067">
    <property type="component" value="Unassembled WGS sequence"/>
</dbReference>
<organism evidence="1 2">
    <name type="scientific">Kitasatospora aburaviensis</name>
    <dbReference type="NCBI Taxonomy" id="67265"/>
    <lineage>
        <taxon>Bacteria</taxon>
        <taxon>Bacillati</taxon>
        <taxon>Actinomycetota</taxon>
        <taxon>Actinomycetes</taxon>
        <taxon>Kitasatosporales</taxon>
        <taxon>Streptomycetaceae</taxon>
        <taxon>Kitasatospora</taxon>
    </lineage>
</organism>
<reference evidence="2" key="1">
    <citation type="journal article" date="2019" name="Int. J. Syst. Evol. Microbiol.">
        <title>The Global Catalogue of Microorganisms (GCM) 10K type strain sequencing project: providing services to taxonomists for standard genome sequencing and annotation.</title>
        <authorList>
            <consortium name="The Broad Institute Genomics Platform"/>
            <consortium name="The Broad Institute Genome Sequencing Center for Infectious Disease"/>
            <person name="Wu L."/>
            <person name="Ma J."/>
        </authorList>
    </citation>
    <scope>NUCLEOTIDE SEQUENCE [LARGE SCALE GENOMIC DNA]</scope>
    <source>
        <strain evidence="2">CGMCC 4.1469</strain>
    </source>
</reference>
<evidence type="ECO:0000313" key="1">
    <source>
        <dbReference type="EMBL" id="MFC5886817.1"/>
    </source>
</evidence>
<accession>A0ABW1EXE2</accession>
<keyword evidence="2" id="KW-1185">Reference proteome</keyword>
<dbReference type="EMBL" id="JBHSOD010000020">
    <property type="protein sequence ID" value="MFC5886817.1"/>
    <property type="molecule type" value="Genomic_DNA"/>
</dbReference>
<dbReference type="RefSeq" id="WP_345330764.1">
    <property type="nucleotide sequence ID" value="NZ_BAAAVH010000123.1"/>
</dbReference>
<sequence>MPVPRRIRRECEELLAKLPIPDPFDIDAFIAALAAERGRPIALEPLPDDAGPEVPSGLWVRLPHGDVIFYKKNTSLPHQTLIILHELAHMIWEHKCRVEEDILKSIFPDLDDTLVSSLLLTRDGYDRIEEAQAEMMALLLAEALGADEGSTRQSRVLYRSLSFPVRKILSGWRRAA</sequence>